<feature type="coiled-coil region" evidence="1">
    <location>
        <begin position="96"/>
        <end position="130"/>
    </location>
</feature>
<feature type="region of interest" description="Disordered" evidence="2">
    <location>
        <begin position="33"/>
        <end position="59"/>
    </location>
</feature>
<comment type="caution">
    <text evidence="3">The sequence shown here is derived from an EMBL/GenBank/DDBJ whole genome shotgun (WGS) entry which is preliminary data.</text>
</comment>
<name>A0A2M8KMT7_9BACT</name>
<proteinExistence type="predicted"/>
<evidence type="ECO:0000313" key="4">
    <source>
        <dbReference type="Proteomes" id="UP000231434"/>
    </source>
</evidence>
<organism evidence="3 4">
    <name type="scientific">Candidatus Roizmanbacteria bacterium CG10_big_fil_rev_8_21_14_0_10_36_26</name>
    <dbReference type="NCBI Taxonomy" id="1974851"/>
    <lineage>
        <taxon>Bacteria</taxon>
        <taxon>Candidatus Roizmaniibacteriota</taxon>
    </lineage>
</organism>
<evidence type="ECO:0000256" key="1">
    <source>
        <dbReference type="SAM" id="Coils"/>
    </source>
</evidence>
<gene>
    <name evidence="3" type="ORF">COU86_00170</name>
</gene>
<feature type="compositionally biased region" description="Basic and acidic residues" evidence="2">
    <location>
        <begin position="50"/>
        <end position="59"/>
    </location>
</feature>
<feature type="compositionally biased region" description="Basic and acidic residues" evidence="2">
    <location>
        <begin position="206"/>
        <end position="230"/>
    </location>
</feature>
<evidence type="ECO:0000313" key="3">
    <source>
        <dbReference type="EMBL" id="PJE61234.1"/>
    </source>
</evidence>
<evidence type="ECO:0000256" key="2">
    <source>
        <dbReference type="SAM" id="MobiDB-lite"/>
    </source>
</evidence>
<accession>A0A2M8KMT7</accession>
<keyword evidence="1" id="KW-0175">Coiled coil</keyword>
<dbReference type="EMBL" id="PFEB01000002">
    <property type="protein sequence ID" value="PJE61234.1"/>
    <property type="molecule type" value="Genomic_DNA"/>
</dbReference>
<dbReference type="AlphaFoldDB" id="A0A2M8KMT7"/>
<feature type="region of interest" description="Disordered" evidence="2">
    <location>
        <begin position="206"/>
        <end position="242"/>
    </location>
</feature>
<dbReference type="Proteomes" id="UP000231434">
    <property type="component" value="Unassembled WGS sequence"/>
</dbReference>
<protein>
    <submittedName>
        <fullName evidence="3">Uncharacterized protein</fullName>
    </submittedName>
</protein>
<reference evidence="4" key="1">
    <citation type="submission" date="2017-09" db="EMBL/GenBank/DDBJ databases">
        <title>Depth-based differentiation of microbial function through sediment-hosted aquifers and enrichment of novel symbionts in the deep terrestrial subsurface.</title>
        <authorList>
            <person name="Probst A.J."/>
            <person name="Ladd B."/>
            <person name="Jarett J.K."/>
            <person name="Geller-Mcgrath D.E."/>
            <person name="Sieber C.M.K."/>
            <person name="Emerson J.B."/>
            <person name="Anantharaman K."/>
            <person name="Thomas B.C."/>
            <person name="Malmstrom R."/>
            <person name="Stieglmeier M."/>
            <person name="Klingl A."/>
            <person name="Woyke T."/>
            <person name="Ryan C.M."/>
            <person name="Banfield J.F."/>
        </authorList>
    </citation>
    <scope>NUCLEOTIDE SEQUENCE [LARGE SCALE GENOMIC DNA]</scope>
</reference>
<sequence length="365" mass="39536">MTGSVPTEAALPAGGVTINKVVVKGEPSVDGQVVGKVEDGKPVTAEAEEEKVGEGKGLDPKSVEAQAAQLIPQAEVEIQQLKITGLGRNILEVLAGQKALSTLDSLRDRIQKALNEKKITEKTADRQMRRLWQIEAKAKKIVEGSQQELETMQKSENPRTKALGLFIEEAYVSDNVASYDQEISRIEKTDYKKLECKNEEEKQDLIKRHEEGKDGLRKKAADLKKQREGVTEPGAKPGEPAVEVGKQIPAVVAEEVKGILQAMGIKEIDAAAMEKNPIAELNKHLTEMAGDKNKVKAMVSNLIEAGTVDKKTGTKIEDALTLAQSESEVVWKGRGKTALTIGGGVGVLLILLAWNAREKKEQGIG</sequence>